<evidence type="ECO:0000313" key="2">
    <source>
        <dbReference type="EMBL" id="PTB55623.1"/>
    </source>
</evidence>
<protein>
    <submittedName>
        <fullName evidence="2">Uncharacterized protein</fullName>
    </submittedName>
</protein>
<keyword evidence="1" id="KW-0812">Transmembrane</keyword>
<name>A0A2T4AF30_TRIHA</name>
<dbReference type="EMBL" id="KZ679679">
    <property type="protein sequence ID" value="PTB55623.1"/>
    <property type="molecule type" value="Genomic_DNA"/>
</dbReference>
<evidence type="ECO:0000256" key="1">
    <source>
        <dbReference type="SAM" id="Phobius"/>
    </source>
</evidence>
<accession>A0A2T4AF30</accession>
<sequence>MPESLPVSKAWLHRPHLFVFFLETVSCAVCSVLVICGNLLEKQAEEPLGSVCVCLQSGPSQTQKTERRERRWGEKKSCDTLSAVFLDFLRLRQQQEGSWPVLVCSA</sequence>
<reference evidence="2 3" key="1">
    <citation type="submission" date="2016-07" db="EMBL/GenBank/DDBJ databases">
        <title>Multiple horizontal gene transfer events from other fungi enriched the ability of initially mycotrophic Trichoderma (Ascomycota) to feed on dead plant biomass.</title>
        <authorList>
            <consortium name="DOE Joint Genome Institute"/>
            <person name="Aerts A."/>
            <person name="Atanasova L."/>
            <person name="Chenthamara K."/>
            <person name="Zhang J."/>
            <person name="Grujic M."/>
            <person name="Henrissat B."/>
            <person name="Kuo A."/>
            <person name="Salamov A."/>
            <person name="Lipzen A."/>
            <person name="Labutti K."/>
            <person name="Barry K."/>
            <person name="Miao Y."/>
            <person name="Rahimi M.J."/>
            <person name="Shen Q."/>
            <person name="Grigoriev I.V."/>
            <person name="Kubicek C.P."/>
            <person name="Druzhinina I.S."/>
        </authorList>
    </citation>
    <scope>NUCLEOTIDE SEQUENCE [LARGE SCALE GENOMIC DNA]</scope>
    <source>
        <strain evidence="2 3">CBS 226.95</strain>
    </source>
</reference>
<dbReference type="GeneID" id="36623464"/>
<dbReference type="AlphaFoldDB" id="A0A2T4AF30"/>
<dbReference type="Proteomes" id="UP000241690">
    <property type="component" value="Unassembled WGS sequence"/>
</dbReference>
<keyword evidence="1" id="KW-1133">Transmembrane helix</keyword>
<keyword evidence="1" id="KW-0472">Membrane</keyword>
<feature type="transmembrane region" description="Helical" evidence="1">
    <location>
        <begin position="20"/>
        <end position="40"/>
    </location>
</feature>
<organism evidence="2 3">
    <name type="scientific">Trichoderma harzianum CBS 226.95</name>
    <dbReference type="NCBI Taxonomy" id="983964"/>
    <lineage>
        <taxon>Eukaryota</taxon>
        <taxon>Fungi</taxon>
        <taxon>Dikarya</taxon>
        <taxon>Ascomycota</taxon>
        <taxon>Pezizomycotina</taxon>
        <taxon>Sordariomycetes</taxon>
        <taxon>Hypocreomycetidae</taxon>
        <taxon>Hypocreales</taxon>
        <taxon>Hypocreaceae</taxon>
        <taxon>Trichoderma</taxon>
    </lineage>
</organism>
<proteinExistence type="predicted"/>
<keyword evidence="3" id="KW-1185">Reference proteome</keyword>
<dbReference type="RefSeq" id="XP_024775300.1">
    <property type="nucleotide sequence ID" value="XM_024914898.1"/>
</dbReference>
<evidence type="ECO:0000313" key="3">
    <source>
        <dbReference type="Proteomes" id="UP000241690"/>
    </source>
</evidence>
<gene>
    <name evidence="2" type="ORF">M431DRAFT_405170</name>
</gene>